<dbReference type="InterPro" id="IPR011011">
    <property type="entry name" value="Znf_FYVE_PHD"/>
</dbReference>
<dbReference type="AlphaFoldDB" id="A0A0N5CZZ6"/>
<feature type="coiled-coil region" evidence="5">
    <location>
        <begin position="388"/>
        <end position="661"/>
    </location>
</feature>
<dbReference type="Proteomes" id="UP000276776">
    <property type="component" value="Unassembled WGS sequence"/>
</dbReference>
<feature type="compositionally biased region" description="Polar residues" evidence="6">
    <location>
        <begin position="8"/>
        <end position="22"/>
    </location>
</feature>
<dbReference type="WBParaSite" id="TCLT_0000609401-mRNA-1">
    <property type="protein sequence ID" value="TCLT_0000609401-mRNA-1"/>
    <property type="gene ID" value="TCLT_0000609401"/>
</dbReference>
<dbReference type="OrthoDB" id="79871at2759"/>
<name>A0A0N5CZZ6_THECL</name>
<feature type="coiled-coil region" evidence="5">
    <location>
        <begin position="711"/>
        <end position="900"/>
    </location>
</feature>
<dbReference type="STRING" id="103827.A0A0N5CZZ6"/>
<dbReference type="SUPFAM" id="SSF57903">
    <property type="entry name" value="FYVE/PHD zinc finger"/>
    <property type="match status" value="1"/>
</dbReference>
<dbReference type="InterPro" id="IPR017455">
    <property type="entry name" value="Znf_FYVE-rel"/>
</dbReference>
<dbReference type="SMART" id="SM00064">
    <property type="entry name" value="FYVE"/>
    <property type="match status" value="1"/>
</dbReference>
<evidence type="ECO:0000259" key="8">
    <source>
        <dbReference type="PROSITE" id="PS50178"/>
    </source>
</evidence>
<dbReference type="InterPro" id="IPR013087">
    <property type="entry name" value="Znf_C2H2_type"/>
</dbReference>
<dbReference type="GO" id="GO:0008270">
    <property type="term" value="F:zinc ion binding"/>
    <property type="evidence" value="ECO:0007669"/>
    <property type="project" value="UniProtKB-KW"/>
</dbReference>
<feature type="coiled-coil region" evidence="5">
    <location>
        <begin position="158"/>
        <end position="234"/>
    </location>
</feature>
<feature type="domain" description="FYVE-type" evidence="8">
    <location>
        <begin position="940"/>
        <end position="998"/>
    </location>
</feature>
<keyword evidence="3" id="KW-0862">Zinc</keyword>
<feature type="domain" description="C2H2-type" evidence="7">
    <location>
        <begin position="38"/>
        <end position="65"/>
    </location>
</feature>
<protein>
    <submittedName>
        <fullName evidence="11">FYVE-type domain-containing protein</fullName>
    </submittedName>
</protein>
<keyword evidence="10" id="KW-1185">Reference proteome</keyword>
<dbReference type="PROSITE" id="PS50178">
    <property type="entry name" value="ZF_FYVE"/>
    <property type="match status" value="1"/>
</dbReference>
<feature type="region of interest" description="Disordered" evidence="6">
    <location>
        <begin position="1"/>
        <end position="31"/>
    </location>
</feature>
<dbReference type="Gene3D" id="3.30.40.10">
    <property type="entry name" value="Zinc/RING finger domain, C3HC4 (zinc finger)"/>
    <property type="match status" value="1"/>
</dbReference>
<sequence>MLRKLKQQVAQAVNNVNSQQPQHEPLYNENDDTSPQGFLCPICMQSHTSPDQLKAHFQVHAVQQISKIGDCEISSSTSSELIGNGFDGPKEGHLETDTKEIESQLLDEKCYSAELRKELDGLHNIIAKQEELSEDEVPYFTQQLHLLQAGKALAAERMLEMEKSIKTMSRHIQQLKQEKIVLIKKIGELSKDYAGKINEVEEKNQEKTLLGDELVRYRQEMQNLEAQTEILQTKLDQSFIFIYDLIRLSHLRPSEDDVSVLRKELVHAQQLMDTITQKKESEIKKYIDTIHNTERDCKKLAYEVENLKNNVEQFKNNIITFQVRAKQFLEEFSTSANVWEEKALAANEKIDCVSSKIDSIQCIVRKYQNKISNNICDKVELTKQLENCDKAVEMMAGKEEAIKKYKEEIQQLKEHISKQQKLLEKAAATENVLKLNLKNAETKESSLMKKISEGFGAEKVMIEKMQHEKLFLERTVSELNKKLTSLKCRYEETISNQNKNWETKLSIEREAVKNLKTKLHESSLKFYSFKEENEKLMKMLEGKDETMKEMEEIIEKGKAEFHSAIEKLATMEEKAKQLINELHEKNAALFRRDERCAELEETVMTMKLEMDNLKKAKRQLECNLAQKKHDEKYIQELQSTLSECEKDKIALNESIEALKQRYLKLDVDCARYRDCVVAMEKNLSEKETIMKELKTSLEVSEHFTDVAANYNKQLSVELKAQKEMFSELNEELSMKKKDFSEVTKKMEHLREQLLLEKEEKSALEDEISKLNKHNLKLQEELSIQEKKTSDMQNSFEKELSFLKHSLQECKKKEEGTLSLLNTQLKEEEDKLKNALKDVEMKDADLERMKKDLANITKECDELRIHQSELEKATAEWLQERRALQERCISAESDLEFERERAAVNKKNFDDIQTAVRELGRVNQNLQMDFAKQASRKWLDDSEARNCHACNKPFTLTNRKHHCRECGQIFCSSCSSFSAKIASHKNPVRVCSACYEEITHRN</sequence>
<feature type="coiled-coil region" evidence="5">
    <location>
        <begin position="290"/>
        <end position="324"/>
    </location>
</feature>
<gene>
    <name evidence="9" type="ORF">TCLT_LOCUS6083</name>
</gene>
<accession>A0A0N5CZZ6</accession>
<evidence type="ECO:0000313" key="11">
    <source>
        <dbReference type="WBParaSite" id="TCLT_0000609401-mRNA-1"/>
    </source>
</evidence>
<keyword evidence="5" id="KW-0175">Coiled coil</keyword>
<dbReference type="GO" id="GO:0005545">
    <property type="term" value="F:1-phosphatidylinositol binding"/>
    <property type="evidence" value="ECO:0007669"/>
    <property type="project" value="TreeGrafter"/>
</dbReference>
<evidence type="ECO:0000256" key="6">
    <source>
        <dbReference type="SAM" id="MobiDB-lite"/>
    </source>
</evidence>
<evidence type="ECO:0000256" key="5">
    <source>
        <dbReference type="SAM" id="Coils"/>
    </source>
</evidence>
<dbReference type="PANTHER" id="PTHR23164">
    <property type="entry name" value="EARLY ENDOSOME ANTIGEN 1"/>
    <property type="match status" value="1"/>
</dbReference>
<proteinExistence type="predicted"/>
<dbReference type="SUPFAM" id="SSF69979">
    <property type="entry name" value="Eea1 homodimerisation domain"/>
    <property type="match status" value="1"/>
</dbReference>
<evidence type="ECO:0000259" key="7">
    <source>
        <dbReference type="PROSITE" id="PS50157"/>
    </source>
</evidence>
<dbReference type="EMBL" id="UYYF01004388">
    <property type="protein sequence ID" value="VDN03405.1"/>
    <property type="molecule type" value="Genomic_DNA"/>
</dbReference>
<keyword evidence="2 4" id="KW-0863">Zinc-finger</keyword>
<dbReference type="Pfam" id="PF01363">
    <property type="entry name" value="FYVE"/>
    <property type="match status" value="1"/>
</dbReference>
<evidence type="ECO:0000256" key="3">
    <source>
        <dbReference type="ARBA" id="ARBA00022833"/>
    </source>
</evidence>
<dbReference type="CDD" id="cd15730">
    <property type="entry name" value="FYVE_EEA1"/>
    <property type="match status" value="1"/>
</dbReference>
<dbReference type="Gene3D" id="1.20.5.390">
    <property type="entry name" value="L1 transposable element, trimerization domain"/>
    <property type="match status" value="1"/>
</dbReference>
<keyword evidence="1" id="KW-0479">Metal-binding</keyword>
<dbReference type="InterPro" id="IPR000306">
    <property type="entry name" value="Znf_FYVE"/>
</dbReference>
<evidence type="ECO:0000256" key="2">
    <source>
        <dbReference type="ARBA" id="ARBA00022771"/>
    </source>
</evidence>
<dbReference type="GO" id="GO:0005769">
    <property type="term" value="C:early endosome"/>
    <property type="evidence" value="ECO:0007669"/>
    <property type="project" value="TreeGrafter"/>
</dbReference>
<dbReference type="PANTHER" id="PTHR23164:SF30">
    <property type="entry name" value="EARLY ENDOSOME ANTIGEN 1"/>
    <property type="match status" value="1"/>
</dbReference>
<evidence type="ECO:0000256" key="4">
    <source>
        <dbReference type="PROSITE-ProRule" id="PRU00042"/>
    </source>
</evidence>
<reference evidence="9 10" key="2">
    <citation type="submission" date="2018-11" db="EMBL/GenBank/DDBJ databases">
        <authorList>
            <consortium name="Pathogen Informatics"/>
        </authorList>
    </citation>
    <scope>NUCLEOTIDE SEQUENCE [LARGE SCALE GENOMIC DNA]</scope>
</reference>
<evidence type="ECO:0000256" key="1">
    <source>
        <dbReference type="ARBA" id="ARBA00022723"/>
    </source>
</evidence>
<dbReference type="PROSITE" id="PS50157">
    <property type="entry name" value="ZINC_FINGER_C2H2_2"/>
    <property type="match status" value="1"/>
</dbReference>
<evidence type="ECO:0000313" key="10">
    <source>
        <dbReference type="Proteomes" id="UP000276776"/>
    </source>
</evidence>
<dbReference type="GO" id="GO:0006897">
    <property type="term" value="P:endocytosis"/>
    <property type="evidence" value="ECO:0007669"/>
    <property type="project" value="TreeGrafter"/>
</dbReference>
<dbReference type="OMA" id="ACHEEIM"/>
<evidence type="ECO:0000313" key="9">
    <source>
        <dbReference type="EMBL" id="VDN03405.1"/>
    </source>
</evidence>
<reference evidence="11" key="1">
    <citation type="submission" date="2017-02" db="UniProtKB">
        <authorList>
            <consortium name="WormBaseParasite"/>
        </authorList>
    </citation>
    <scope>IDENTIFICATION</scope>
</reference>
<organism evidence="11">
    <name type="scientific">Thelazia callipaeda</name>
    <name type="common">Oriental eyeworm</name>
    <name type="synonym">Parasitic nematode</name>
    <dbReference type="NCBI Taxonomy" id="103827"/>
    <lineage>
        <taxon>Eukaryota</taxon>
        <taxon>Metazoa</taxon>
        <taxon>Ecdysozoa</taxon>
        <taxon>Nematoda</taxon>
        <taxon>Chromadorea</taxon>
        <taxon>Rhabditida</taxon>
        <taxon>Spirurina</taxon>
        <taxon>Spiruromorpha</taxon>
        <taxon>Thelazioidea</taxon>
        <taxon>Thelaziidae</taxon>
        <taxon>Thelazia</taxon>
    </lineage>
</organism>
<dbReference type="InterPro" id="IPR013083">
    <property type="entry name" value="Znf_RING/FYVE/PHD"/>
</dbReference>